<evidence type="ECO:0000259" key="3">
    <source>
        <dbReference type="Pfam" id="PF07885"/>
    </source>
</evidence>
<evidence type="ECO:0008006" key="6">
    <source>
        <dbReference type="Google" id="ProtNLM"/>
    </source>
</evidence>
<evidence type="ECO:0000313" key="4">
    <source>
        <dbReference type="EMBL" id="MTV50891.1"/>
    </source>
</evidence>
<dbReference type="InterPro" id="IPR012854">
    <property type="entry name" value="Cu_amine_oxidase-like_N"/>
</dbReference>
<dbReference type="Pfam" id="PF07885">
    <property type="entry name" value="Ion_trans_2"/>
    <property type="match status" value="1"/>
</dbReference>
<dbReference type="OrthoDB" id="268113at2"/>
<organism evidence="4 5">
    <name type="scientific">Heliobacterium mobile</name>
    <name type="common">Heliobacillus mobilis</name>
    <dbReference type="NCBI Taxonomy" id="28064"/>
    <lineage>
        <taxon>Bacteria</taxon>
        <taxon>Bacillati</taxon>
        <taxon>Bacillota</taxon>
        <taxon>Clostridia</taxon>
        <taxon>Eubacteriales</taxon>
        <taxon>Heliobacteriaceae</taxon>
        <taxon>Heliobacterium</taxon>
    </lineage>
</organism>
<feature type="transmembrane region" description="Helical" evidence="1">
    <location>
        <begin position="176"/>
        <end position="196"/>
    </location>
</feature>
<dbReference type="Proteomes" id="UP000430670">
    <property type="component" value="Unassembled WGS sequence"/>
</dbReference>
<keyword evidence="1" id="KW-0472">Membrane</keyword>
<keyword evidence="1" id="KW-0812">Transmembrane</keyword>
<proteinExistence type="predicted"/>
<dbReference type="Gene3D" id="1.10.287.70">
    <property type="match status" value="1"/>
</dbReference>
<evidence type="ECO:0000259" key="2">
    <source>
        <dbReference type="Pfam" id="PF07833"/>
    </source>
</evidence>
<name>A0A6I3SPD9_HELMO</name>
<feature type="transmembrane region" description="Helical" evidence="1">
    <location>
        <begin position="268"/>
        <end position="286"/>
    </location>
</feature>
<feature type="transmembrane region" description="Helical" evidence="1">
    <location>
        <begin position="298"/>
        <end position="317"/>
    </location>
</feature>
<comment type="caution">
    <text evidence="4">The sequence shown here is derived from an EMBL/GenBank/DDBJ whole genome shotgun (WGS) entry which is preliminary data.</text>
</comment>
<dbReference type="SUPFAM" id="SSF55383">
    <property type="entry name" value="Copper amine oxidase, domain N"/>
    <property type="match status" value="1"/>
</dbReference>
<keyword evidence="1" id="KW-1133">Transmembrane helix</keyword>
<feature type="transmembrane region" description="Helical" evidence="1">
    <location>
        <begin position="217"/>
        <end position="238"/>
    </location>
</feature>
<dbReference type="AlphaFoldDB" id="A0A6I3SPD9"/>
<feature type="domain" description="Potassium channel" evidence="3">
    <location>
        <begin position="250"/>
        <end position="313"/>
    </location>
</feature>
<dbReference type="InterPro" id="IPR036582">
    <property type="entry name" value="Mao_N_sf"/>
</dbReference>
<reference evidence="4 5" key="1">
    <citation type="submission" date="2019-11" db="EMBL/GenBank/DDBJ databases">
        <title>Whole-genome sequence of a the green, strictly anaerobic photosynthetic bacterium Heliobacillus mobilis DSM 6151.</title>
        <authorList>
            <person name="Kyndt J.A."/>
            <person name="Meyer T.E."/>
        </authorList>
    </citation>
    <scope>NUCLEOTIDE SEQUENCE [LARGE SCALE GENOMIC DNA]</scope>
    <source>
        <strain evidence="4 5">DSM 6151</strain>
    </source>
</reference>
<dbReference type="Pfam" id="PF07833">
    <property type="entry name" value="Cu_amine_oxidN1"/>
    <property type="match status" value="1"/>
</dbReference>
<protein>
    <recommendedName>
        <fullName evidence="6">Copper amine oxidase N-terminal domain-containing protein</fullName>
    </recommendedName>
</protein>
<evidence type="ECO:0000256" key="1">
    <source>
        <dbReference type="SAM" id="Phobius"/>
    </source>
</evidence>
<dbReference type="InterPro" id="IPR013099">
    <property type="entry name" value="K_chnl_dom"/>
</dbReference>
<evidence type="ECO:0000313" key="5">
    <source>
        <dbReference type="Proteomes" id="UP000430670"/>
    </source>
</evidence>
<sequence>MKNMLKYQIIIKIQENLFIYTRVNKNKLEVFRMKKYIFALFLFFIFVLPANAEETKIKIFVNQAQIGDLYKTTILNDSVYVSSGFVKNILDCDIKSDDDEEVISLKRGNVKITYYTNSTHYLQNLKICTLSKPIELVEGKIMFPLRPLCESLGIEIIWDDKSNVISLNKEKTSTEYTSQLIGIIIVSAFLALTYLSNRIILSYKHKTISIKWLIIKYFLANFTTIFLFTFPYFILHIFSIGPRFIFFGSDIFNGIYFNDSEYQTFFDFFYFSAMTFFTVGYGDISINGIWRFIPILEAFAGVMTNAIYVGILIYQLSAKSDNYEILSVAISNGWKVINTPTEHKNIVDAMNLDKNHKVLTVTDGIKKKSIILDVKEIENIEKLHSTNEIIW</sequence>
<dbReference type="EMBL" id="WNKU01000042">
    <property type="protein sequence ID" value="MTV50891.1"/>
    <property type="molecule type" value="Genomic_DNA"/>
</dbReference>
<keyword evidence="5" id="KW-1185">Reference proteome</keyword>
<feature type="domain" description="Copper amine oxidase-like N-terminal" evidence="2">
    <location>
        <begin position="71"/>
        <end position="166"/>
    </location>
</feature>
<dbReference type="SUPFAM" id="SSF81324">
    <property type="entry name" value="Voltage-gated potassium channels"/>
    <property type="match status" value="1"/>
</dbReference>
<gene>
    <name evidence="4" type="ORF">GJ688_18380</name>
</gene>
<accession>A0A6I3SPD9</accession>